<dbReference type="GO" id="GO:0008270">
    <property type="term" value="F:zinc ion binding"/>
    <property type="evidence" value="ECO:0007669"/>
    <property type="project" value="UniProtKB-KW"/>
</dbReference>
<dbReference type="AlphaFoldDB" id="A0A2J8MAN6"/>
<comment type="similarity">
    <text evidence="1">Belongs to the peptidase M24A family. Methionine aminopeptidase type 1 subfamily.</text>
</comment>
<proteinExistence type="inferred from homology"/>
<protein>
    <submittedName>
        <fullName evidence="3">METAP1 isoform 7</fullName>
    </submittedName>
</protein>
<name>A0A2J8MAN6_PANTR</name>
<feature type="domain" description="C6H2-type" evidence="2">
    <location>
        <begin position="1"/>
        <end position="33"/>
    </location>
</feature>
<keyword evidence="1" id="KW-0863">Zinc-finger</keyword>
<evidence type="ECO:0000259" key="2">
    <source>
        <dbReference type="PROSITE" id="PS52013"/>
    </source>
</evidence>
<dbReference type="Pfam" id="PF15801">
    <property type="entry name" value="zf-C6H2"/>
    <property type="match status" value="1"/>
</dbReference>
<evidence type="ECO:0000313" key="4">
    <source>
        <dbReference type="Proteomes" id="UP000236370"/>
    </source>
</evidence>
<dbReference type="InterPro" id="IPR031615">
    <property type="entry name" value="Zfn-C6H2"/>
</dbReference>
<dbReference type="Proteomes" id="UP000236370">
    <property type="component" value="Unassembled WGS sequence"/>
</dbReference>
<keyword evidence="1" id="KW-0862">Zinc</keyword>
<organism evidence="3 4">
    <name type="scientific">Pan troglodytes</name>
    <name type="common">Chimpanzee</name>
    <dbReference type="NCBI Taxonomy" id="9598"/>
    <lineage>
        <taxon>Eukaryota</taxon>
        <taxon>Metazoa</taxon>
        <taxon>Chordata</taxon>
        <taxon>Craniata</taxon>
        <taxon>Vertebrata</taxon>
        <taxon>Euteleostomi</taxon>
        <taxon>Mammalia</taxon>
        <taxon>Eutheria</taxon>
        <taxon>Euarchontoglires</taxon>
        <taxon>Primates</taxon>
        <taxon>Haplorrhini</taxon>
        <taxon>Catarrhini</taxon>
        <taxon>Hominidae</taxon>
        <taxon>Pan</taxon>
    </lineage>
</organism>
<feature type="non-terminal residue" evidence="3">
    <location>
        <position position="1"/>
    </location>
</feature>
<keyword evidence="1" id="KW-0479">Metal-binding</keyword>
<comment type="caution">
    <text evidence="3">The sequence shown here is derived from an EMBL/GenBank/DDBJ whole genome shotgun (WGS) entry which is preliminary data.</text>
</comment>
<evidence type="ECO:0000256" key="1">
    <source>
        <dbReference type="PROSITE-ProRule" id="PRU01357"/>
    </source>
</evidence>
<evidence type="ECO:0000313" key="3">
    <source>
        <dbReference type="EMBL" id="PNI56577.1"/>
    </source>
</evidence>
<accession>A0A2J8MAN6</accession>
<dbReference type="PROSITE" id="PS52013">
    <property type="entry name" value="ZF_C6H2"/>
    <property type="match status" value="1"/>
</dbReference>
<gene>
    <name evidence="3" type="ORF">CK820_G0022191</name>
</gene>
<sequence length="37" mass="4321">KLGIQGSYFCSQECFKGSWATHKLLHKKAKRRCYVMS</sequence>
<dbReference type="EMBL" id="NBAG03000262">
    <property type="protein sequence ID" value="PNI56577.1"/>
    <property type="molecule type" value="Genomic_DNA"/>
</dbReference>
<reference evidence="3 4" key="1">
    <citation type="submission" date="2017-12" db="EMBL/GenBank/DDBJ databases">
        <title>High-resolution comparative analysis of great ape genomes.</title>
        <authorList>
            <person name="Pollen A."/>
            <person name="Hastie A."/>
            <person name="Hormozdiari F."/>
            <person name="Dougherty M."/>
            <person name="Liu R."/>
            <person name="Chaisson M."/>
            <person name="Hoppe E."/>
            <person name="Hill C."/>
            <person name="Pang A."/>
            <person name="Hillier L."/>
            <person name="Baker C."/>
            <person name="Armstrong J."/>
            <person name="Shendure J."/>
            <person name="Paten B."/>
            <person name="Wilson R."/>
            <person name="Chao H."/>
            <person name="Schneider V."/>
            <person name="Ventura M."/>
            <person name="Kronenberg Z."/>
            <person name="Murali S."/>
            <person name="Gordon D."/>
            <person name="Cantsilieris S."/>
            <person name="Munson K."/>
            <person name="Nelson B."/>
            <person name="Raja A."/>
            <person name="Underwood J."/>
            <person name="Diekhans M."/>
            <person name="Fiddes I."/>
            <person name="Haussler D."/>
            <person name="Eichler E."/>
        </authorList>
    </citation>
    <scope>NUCLEOTIDE SEQUENCE [LARGE SCALE GENOMIC DNA]</scope>
    <source>
        <strain evidence="3">Yerkes chimp pedigree #C0471</strain>
    </source>
</reference>